<dbReference type="EMBL" id="BLLF01001189">
    <property type="protein sequence ID" value="GFH17712.1"/>
    <property type="molecule type" value="Genomic_DNA"/>
</dbReference>
<keyword evidence="3" id="KW-0804">Transcription</keyword>
<dbReference type="Proteomes" id="UP000485058">
    <property type="component" value="Unassembled WGS sequence"/>
</dbReference>
<protein>
    <recommendedName>
        <fullName evidence="1">DNA-directed RNA polymerase</fullName>
        <ecNumber evidence="1">2.7.7.6</ecNumber>
    </recommendedName>
</protein>
<reference evidence="3 4" key="1">
    <citation type="submission" date="2020-02" db="EMBL/GenBank/DDBJ databases">
        <title>Draft genome sequence of Haematococcus lacustris strain NIES-144.</title>
        <authorList>
            <person name="Morimoto D."/>
            <person name="Nakagawa S."/>
            <person name="Yoshida T."/>
            <person name="Sawayama S."/>
        </authorList>
    </citation>
    <scope>NUCLEOTIDE SEQUENCE [LARGE SCALE GENOMIC DNA]</scope>
    <source>
        <strain evidence="3 4">NIES-144</strain>
    </source>
</reference>
<keyword evidence="3" id="KW-0240">DNA-directed RNA polymerase</keyword>
<keyword evidence="4" id="KW-1185">Reference proteome</keyword>
<dbReference type="GO" id="GO:0003677">
    <property type="term" value="F:DNA binding"/>
    <property type="evidence" value="ECO:0007669"/>
    <property type="project" value="InterPro"/>
</dbReference>
<dbReference type="GO" id="GO:0003899">
    <property type="term" value="F:DNA-directed RNA polymerase activity"/>
    <property type="evidence" value="ECO:0007669"/>
    <property type="project" value="UniProtKB-EC"/>
</dbReference>
<dbReference type="EC" id="2.7.7.6" evidence="1"/>
<dbReference type="GO" id="GO:0006351">
    <property type="term" value="P:DNA-templated transcription"/>
    <property type="evidence" value="ECO:0007669"/>
    <property type="project" value="InterPro"/>
</dbReference>
<feature type="non-terminal residue" evidence="3">
    <location>
        <position position="1"/>
    </location>
</feature>
<feature type="domain" description="RNA polymerase Rpb1" evidence="2">
    <location>
        <begin position="26"/>
        <end position="91"/>
    </location>
</feature>
<dbReference type="AlphaFoldDB" id="A0A699ZPA1"/>
<evidence type="ECO:0000256" key="1">
    <source>
        <dbReference type="ARBA" id="ARBA00012418"/>
    </source>
</evidence>
<evidence type="ECO:0000313" key="3">
    <source>
        <dbReference type="EMBL" id="GFH17712.1"/>
    </source>
</evidence>
<sequence length="91" mass="10183">AKRIQVHKPQGSSVPGHTPLPDYVRSNEWLLDTEGVNLMEVLPFPGVDATRTTSNHLIEIISVLGIEAVRNALLKEVRNVIEFDGSYVNYR</sequence>
<proteinExistence type="predicted"/>
<dbReference type="Pfam" id="PF04998">
    <property type="entry name" value="RNA_pol_Rpb1_5"/>
    <property type="match status" value="1"/>
</dbReference>
<evidence type="ECO:0000259" key="2">
    <source>
        <dbReference type="Pfam" id="PF04998"/>
    </source>
</evidence>
<accession>A0A699ZPA1</accession>
<comment type="caution">
    <text evidence="3">The sequence shown here is derived from an EMBL/GenBank/DDBJ whole genome shotgun (WGS) entry which is preliminary data.</text>
</comment>
<organism evidence="3 4">
    <name type="scientific">Haematococcus lacustris</name>
    <name type="common">Green alga</name>
    <name type="synonym">Haematococcus pluvialis</name>
    <dbReference type="NCBI Taxonomy" id="44745"/>
    <lineage>
        <taxon>Eukaryota</taxon>
        <taxon>Viridiplantae</taxon>
        <taxon>Chlorophyta</taxon>
        <taxon>core chlorophytes</taxon>
        <taxon>Chlorophyceae</taxon>
        <taxon>CS clade</taxon>
        <taxon>Chlamydomonadales</taxon>
        <taxon>Haematococcaceae</taxon>
        <taxon>Haematococcus</taxon>
    </lineage>
</organism>
<evidence type="ECO:0000313" key="4">
    <source>
        <dbReference type="Proteomes" id="UP000485058"/>
    </source>
</evidence>
<dbReference type="GO" id="GO:0000428">
    <property type="term" value="C:DNA-directed RNA polymerase complex"/>
    <property type="evidence" value="ECO:0007669"/>
    <property type="project" value="UniProtKB-KW"/>
</dbReference>
<dbReference type="InterPro" id="IPR007081">
    <property type="entry name" value="RNA_pol_Rpb1_5"/>
</dbReference>
<name>A0A699ZPA1_HAELA</name>
<dbReference type="SUPFAM" id="SSF64484">
    <property type="entry name" value="beta and beta-prime subunits of DNA dependent RNA-polymerase"/>
    <property type="match status" value="1"/>
</dbReference>
<gene>
    <name evidence="3" type="ORF">HaLaN_14400</name>
</gene>